<protein>
    <submittedName>
        <fullName evidence="2">Uncharacterized protein</fullName>
    </submittedName>
</protein>
<dbReference type="AlphaFoldDB" id="A0AAJ0F0V1"/>
<evidence type="ECO:0000256" key="1">
    <source>
        <dbReference type="SAM" id="MobiDB-lite"/>
    </source>
</evidence>
<dbReference type="Proteomes" id="UP001224890">
    <property type="component" value="Unassembled WGS sequence"/>
</dbReference>
<gene>
    <name evidence="2" type="ORF">BDP55DRAFT_32029</name>
</gene>
<accession>A0AAJ0F0V1</accession>
<keyword evidence="3" id="KW-1185">Reference proteome</keyword>
<dbReference type="GeneID" id="85451288"/>
<dbReference type="EMBL" id="JAHMHR010000010">
    <property type="protein sequence ID" value="KAK1688842.1"/>
    <property type="molecule type" value="Genomic_DNA"/>
</dbReference>
<organism evidence="2 3">
    <name type="scientific">Colletotrichum godetiae</name>
    <dbReference type="NCBI Taxonomy" id="1209918"/>
    <lineage>
        <taxon>Eukaryota</taxon>
        <taxon>Fungi</taxon>
        <taxon>Dikarya</taxon>
        <taxon>Ascomycota</taxon>
        <taxon>Pezizomycotina</taxon>
        <taxon>Sordariomycetes</taxon>
        <taxon>Hypocreomycetidae</taxon>
        <taxon>Glomerellales</taxon>
        <taxon>Glomerellaceae</taxon>
        <taxon>Colletotrichum</taxon>
        <taxon>Colletotrichum acutatum species complex</taxon>
    </lineage>
</organism>
<sequence>MSFVPSLHNDIPKGGEGREVVLQRLTDSCSALHALQPSPRPYRNLFCFSAVANNTLFCISHALRSPLKLVLQYVRATLLTHGDGRKRDFLFPVLLHTHCCRSVTAAPKPLIEHGPLYGPFTSLAFSHIQLSQSLYPFCISYPYAKARKKEGKGHITDPSANFPSRVPPSLLCRHCSGRRRGITVLHAERGRFAGDGFDKKKGAPPLSSSYAEWSSNMTYLFWTGARTNTARKPQNTTQGPCWNSRWPRFG</sequence>
<evidence type="ECO:0000313" key="3">
    <source>
        <dbReference type="Proteomes" id="UP001224890"/>
    </source>
</evidence>
<reference evidence="2" key="1">
    <citation type="submission" date="2021-06" db="EMBL/GenBank/DDBJ databases">
        <title>Comparative genomics, transcriptomics and evolutionary studies reveal genomic signatures of adaptation to plant cell wall in hemibiotrophic fungi.</title>
        <authorList>
            <consortium name="DOE Joint Genome Institute"/>
            <person name="Baroncelli R."/>
            <person name="Diaz J.F."/>
            <person name="Benocci T."/>
            <person name="Peng M."/>
            <person name="Battaglia E."/>
            <person name="Haridas S."/>
            <person name="Andreopoulos W."/>
            <person name="Labutti K."/>
            <person name="Pangilinan J."/>
            <person name="Floch G.L."/>
            <person name="Makela M.R."/>
            <person name="Henrissat B."/>
            <person name="Grigoriev I.V."/>
            <person name="Crouch J.A."/>
            <person name="De Vries R.P."/>
            <person name="Sukno S.A."/>
            <person name="Thon M.R."/>
        </authorList>
    </citation>
    <scope>NUCLEOTIDE SEQUENCE</scope>
    <source>
        <strain evidence="2">CBS 193.32</strain>
    </source>
</reference>
<proteinExistence type="predicted"/>
<feature type="compositionally biased region" description="Polar residues" evidence="1">
    <location>
        <begin position="230"/>
        <end position="241"/>
    </location>
</feature>
<comment type="caution">
    <text evidence="2">The sequence shown here is derived from an EMBL/GenBank/DDBJ whole genome shotgun (WGS) entry which is preliminary data.</text>
</comment>
<dbReference type="RefSeq" id="XP_060432537.1">
    <property type="nucleotide sequence ID" value="XM_060566762.1"/>
</dbReference>
<evidence type="ECO:0000313" key="2">
    <source>
        <dbReference type="EMBL" id="KAK1688842.1"/>
    </source>
</evidence>
<feature type="region of interest" description="Disordered" evidence="1">
    <location>
        <begin position="230"/>
        <end position="250"/>
    </location>
</feature>
<name>A0AAJ0F0V1_9PEZI</name>